<evidence type="ECO:0000313" key="4">
    <source>
        <dbReference type="Proteomes" id="UP000762676"/>
    </source>
</evidence>
<organism evidence="3 4">
    <name type="scientific">Elysia marginata</name>
    <dbReference type="NCBI Taxonomy" id="1093978"/>
    <lineage>
        <taxon>Eukaryota</taxon>
        <taxon>Metazoa</taxon>
        <taxon>Spiralia</taxon>
        <taxon>Lophotrochozoa</taxon>
        <taxon>Mollusca</taxon>
        <taxon>Gastropoda</taxon>
        <taxon>Heterobranchia</taxon>
        <taxon>Euthyneura</taxon>
        <taxon>Panpulmonata</taxon>
        <taxon>Sacoglossa</taxon>
        <taxon>Placobranchoidea</taxon>
        <taxon>Plakobranchidae</taxon>
        <taxon>Elysia</taxon>
    </lineage>
</organism>
<keyword evidence="1" id="KW-0175">Coiled coil</keyword>
<dbReference type="AlphaFoldDB" id="A0AAV4FCQ1"/>
<feature type="compositionally biased region" description="Acidic residues" evidence="2">
    <location>
        <begin position="23"/>
        <end position="32"/>
    </location>
</feature>
<name>A0AAV4FCQ1_9GAST</name>
<accession>A0AAV4FCQ1</accession>
<reference evidence="3 4" key="1">
    <citation type="journal article" date="2021" name="Elife">
        <title>Chloroplast acquisition without the gene transfer in kleptoplastic sea slugs, Plakobranchus ocellatus.</title>
        <authorList>
            <person name="Maeda T."/>
            <person name="Takahashi S."/>
            <person name="Yoshida T."/>
            <person name="Shimamura S."/>
            <person name="Takaki Y."/>
            <person name="Nagai Y."/>
            <person name="Toyoda A."/>
            <person name="Suzuki Y."/>
            <person name="Arimoto A."/>
            <person name="Ishii H."/>
            <person name="Satoh N."/>
            <person name="Nishiyama T."/>
            <person name="Hasebe M."/>
            <person name="Maruyama T."/>
            <person name="Minagawa J."/>
            <person name="Obokata J."/>
            <person name="Shigenobu S."/>
        </authorList>
    </citation>
    <scope>NUCLEOTIDE SEQUENCE [LARGE SCALE GENOMIC DNA]</scope>
</reference>
<evidence type="ECO:0000256" key="2">
    <source>
        <dbReference type="SAM" id="MobiDB-lite"/>
    </source>
</evidence>
<comment type="caution">
    <text evidence="3">The sequence shown here is derived from an EMBL/GenBank/DDBJ whole genome shotgun (WGS) entry which is preliminary data.</text>
</comment>
<sequence length="127" mass="14307">MGQNQSNNPKDAKIAKNKKQQESDDTDSDDDCTPNVVNEASAYVIANIQYERPNGEVQVKKFRIGTSNTKAKAMKRNLEKQFDIAANQIKVYLENGKEEMPDDCTLHELGIVDDITLIVRDGSQQYQ</sequence>
<dbReference type="InterPro" id="IPR029071">
    <property type="entry name" value="Ubiquitin-like_domsf"/>
</dbReference>
<evidence type="ECO:0000256" key="1">
    <source>
        <dbReference type="SAM" id="Coils"/>
    </source>
</evidence>
<feature type="region of interest" description="Disordered" evidence="2">
    <location>
        <begin position="1"/>
        <end position="35"/>
    </location>
</feature>
<dbReference type="Proteomes" id="UP000762676">
    <property type="component" value="Unassembled WGS sequence"/>
</dbReference>
<feature type="coiled-coil region" evidence="1">
    <location>
        <begin position="68"/>
        <end position="95"/>
    </location>
</feature>
<evidence type="ECO:0000313" key="3">
    <source>
        <dbReference type="EMBL" id="GFR70992.1"/>
    </source>
</evidence>
<dbReference type="SUPFAM" id="SSF54236">
    <property type="entry name" value="Ubiquitin-like"/>
    <property type="match status" value="1"/>
</dbReference>
<proteinExistence type="predicted"/>
<dbReference type="EMBL" id="BMAT01011347">
    <property type="protein sequence ID" value="GFR70992.1"/>
    <property type="molecule type" value="Genomic_DNA"/>
</dbReference>
<evidence type="ECO:0008006" key="5">
    <source>
        <dbReference type="Google" id="ProtNLM"/>
    </source>
</evidence>
<feature type="compositionally biased region" description="Basic and acidic residues" evidence="2">
    <location>
        <begin position="10"/>
        <end position="22"/>
    </location>
</feature>
<protein>
    <recommendedName>
        <fullName evidence="5">Ubiquitin-like domain-containing protein</fullName>
    </recommendedName>
</protein>
<gene>
    <name evidence="3" type="ORF">ElyMa_005667200</name>
</gene>
<keyword evidence="4" id="KW-1185">Reference proteome</keyword>
<dbReference type="CDD" id="cd17039">
    <property type="entry name" value="Ubl_ubiquitin_like"/>
    <property type="match status" value="1"/>
</dbReference>